<evidence type="ECO:0000313" key="3">
    <source>
        <dbReference type="EMBL" id="OAS21887.1"/>
    </source>
</evidence>
<feature type="signal peptide" evidence="2">
    <location>
        <begin position="1"/>
        <end position="22"/>
    </location>
</feature>
<dbReference type="Proteomes" id="UP000078454">
    <property type="component" value="Unassembled WGS sequence"/>
</dbReference>
<dbReference type="SUPFAM" id="SSF53850">
    <property type="entry name" value="Periplasmic binding protein-like II"/>
    <property type="match status" value="1"/>
</dbReference>
<name>A0A198AKX7_9BACL</name>
<comment type="caution">
    <text evidence="3">The sequence shown here is derived from an EMBL/GenBank/DDBJ whole genome shotgun (WGS) entry which is preliminary data.</text>
</comment>
<dbReference type="PANTHER" id="PTHR43649">
    <property type="entry name" value="ARABINOSE-BINDING PROTEIN-RELATED"/>
    <property type="match status" value="1"/>
</dbReference>
<dbReference type="InterPro" id="IPR050490">
    <property type="entry name" value="Bact_solute-bd_prot1"/>
</dbReference>
<evidence type="ECO:0000256" key="2">
    <source>
        <dbReference type="SAM" id="SignalP"/>
    </source>
</evidence>
<sequence length="526" mass="58152">MKKVLSLSMAVILTAAVLPACSSNKSSESGSSAQPSASTNVKKEATKFSMVLPTTVSTGYHTRVPDINKDKWVLKLEEMTNTDVDLKVLEDSKFGLMFAGNDIPDVVGSIGGPGSKSMSGSVENGVFMPLDDLLQKYAPNLMKQVPKAAWDTVSYQGKIYAVPEFLSNPSRRGTYMRTDLLEKTGLPAPKTVDEFLNVLRAFKKLGVEQPYQMRENFKYADVILGAFDVLPYKDQFELVNGQIVPKFFDVENMEKALTVYKTMYDEGLISKEFATISSTDFGKSIESGKAGSWSQNGSGLPGYRTKIQQAVPGSKVDIIPSPKGPEGKGGYFFYSPVIRSFFVNKNVKPEKAADIIKTFDWMVTPEAETFFSVGIEGDTYTKDSSGAINYKFPKTAEETDEEGWRSGTLWAVHDSTYNKMRLQLDDNGKTTLKAFNDVLSKEGLSGIGFYPELSTFSKYPDLAAPQPDVGPKVVVDHMIKMIYGKEPISDWPKVIEEYKSKGGNDIIKEATDRWNKKDGAILIDRK</sequence>
<evidence type="ECO:0000256" key="1">
    <source>
        <dbReference type="ARBA" id="ARBA00022729"/>
    </source>
</evidence>
<dbReference type="OrthoDB" id="2501893at2"/>
<dbReference type="Gene3D" id="3.40.190.10">
    <property type="entry name" value="Periplasmic binding protein-like II"/>
    <property type="match status" value="2"/>
</dbReference>
<keyword evidence="4" id="KW-1185">Reference proteome</keyword>
<gene>
    <name evidence="3" type="ORF">A8708_07075</name>
</gene>
<proteinExistence type="predicted"/>
<organism evidence="3 4">
    <name type="scientific">Paenibacillus oryzisoli</name>
    <dbReference type="NCBI Taxonomy" id="1850517"/>
    <lineage>
        <taxon>Bacteria</taxon>
        <taxon>Bacillati</taxon>
        <taxon>Bacillota</taxon>
        <taxon>Bacilli</taxon>
        <taxon>Bacillales</taxon>
        <taxon>Paenibacillaceae</taxon>
        <taxon>Paenibacillus</taxon>
    </lineage>
</organism>
<accession>A0A198AKX7</accession>
<feature type="chain" id="PRO_5008278149" evidence="2">
    <location>
        <begin position="23"/>
        <end position="526"/>
    </location>
</feature>
<protein>
    <submittedName>
        <fullName evidence="3">ABC transporter substrate-binding protein</fullName>
    </submittedName>
</protein>
<dbReference type="STRING" id="1850517.A8708_07075"/>
<dbReference type="EMBL" id="LYPB01000047">
    <property type="protein sequence ID" value="OAS21887.1"/>
    <property type="molecule type" value="Genomic_DNA"/>
</dbReference>
<dbReference type="PANTHER" id="PTHR43649:SF33">
    <property type="entry name" value="POLYGALACTURONAN_RHAMNOGALACTURONAN-BINDING PROTEIN YTCQ"/>
    <property type="match status" value="1"/>
</dbReference>
<reference evidence="3 4" key="1">
    <citation type="submission" date="2016-05" db="EMBL/GenBank/DDBJ databases">
        <title>Paenibacillus sp. 1ZS3-15 nov., isolated from the rhizosphere soil.</title>
        <authorList>
            <person name="Zhang X.X."/>
            <person name="Zhang J."/>
        </authorList>
    </citation>
    <scope>NUCLEOTIDE SEQUENCE [LARGE SCALE GENOMIC DNA]</scope>
    <source>
        <strain evidence="3 4">1ZS3-15</strain>
    </source>
</reference>
<dbReference type="AlphaFoldDB" id="A0A198AKX7"/>
<keyword evidence="1 2" id="KW-0732">Signal</keyword>
<evidence type="ECO:0000313" key="4">
    <source>
        <dbReference type="Proteomes" id="UP000078454"/>
    </source>
</evidence>